<dbReference type="AlphaFoldDB" id="A0A1X7VNU1"/>
<dbReference type="EnsemblMetazoa" id="Aqu2.1.41053_001">
    <property type="protein sequence ID" value="Aqu2.1.41053_001"/>
    <property type="gene ID" value="Aqu2.1.41053"/>
</dbReference>
<reference evidence="1" key="1">
    <citation type="submission" date="2017-05" db="UniProtKB">
        <authorList>
            <consortium name="EnsemblMetazoa"/>
        </authorList>
    </citation>
    <scope>IDENTIFICATION</scope>
</reference>
<name>A0A1X7VNU1_AMPQE</name>
<organism evidence="1">
    <name type="scientific">Amphimedon queenslandica</name>
    <name type="common">Sponge</name>
    <dbReference type="NCBI Taxonomy" id="400682"/>
    <lineage>
        <taxon>Eukaryota</taxon>
        <taxon>Metazoa</taxon>
        <taxon>Porifera</taxon>
        <taxon>Demospongiae</taxon>
        <taxon>Heteroscleromorpha</taxon>
        <taxon>Haplosclerida</taxon>
        <taxon>Niphatidae</taxon>
        <taxon>Amphimedon</taxon>
    </lineage>
</organism>
<dbReference type="InParanoid" id="A0A1X7VNU1"/>
<proteinExistence type="predicted"/>
<protein>
    <submittedName>
        <fullName evidence="1">Uncharacterized protein</fullName>
    </submittedName>
</protein>
<evidence type="ECO:0000313" key="1">
    <source>
        <dbReference type="EnsemblMetazoa" id="Aqu2.1.41053_001"/>
    </source>
</evidence>
<sequence>MAILKWIMLKSSIFNIIFLIHTARLDIDYVTKFKLVFQAQKNFQLSYKIIK</sequence>
<accession>A0A1X7VNU1</accession>